<dbReference type="Proteomes" id="UP000735302">
    <property type="component" value="Unassembled WGS sequence"/>
</dbReference>
<dbReference type="InterPro" id="IPR001503">
    <property type="entry name" value="Glyco_trans_10"/>
</dbReference>
<keyword evidence="7" id="KW-0735">Signal-anchor</keyword>
<keyword evidence="8" id="KW-1133">Transmembrane helix</keyword>
<evidence type="ECO:0000256" key="11">
    <source>
        <dbReference type="ARBA" id="ARBA00023180"/>
    </source>
</evidence>
<dbReference type="AlphaFoldDB" id="A0AAV4DGV4"/>
<keyword evidence="5 12" id="KW-0808">Transferase</keyword>
<dbReference type="PANTHER" id="PTHR48438">
    <property type="entry name" value="ALPHA-(1,3)-FUCOSYLTRANSFERASE C-RELATED"/>
    <property type="match status" value="1"/>
</dbReference>
<evidence type="ECO:0000256" key="2">
    <source>
        <dbReference type="ARBA" id="ARBA00004922"/>
    </source>
</evidence>
<accession>A0AAV4DGV4</accession>
<reference evidence="16 17" key="1">
    <citation type="journal article" date="2021" name="Elife">
        <title>Chloroplast acquisition without the gene transfer in kleptoplastic sea slugs, Plakobranchus ocellatus.</title>
        <authorList>
            <person name="Maeda T."/>
            <person name="Takahashi S."/>
            <person name="Yoshida T."/>
            <person name="Shimamura S."/>
            <person name="Takaki Y."/>
            <person name="Nagai Y."/>
            <person name="Toyoda A."/>
            <person name="Suzuki Y."/>
            <person name="Arimoto A."/>
            <person name="Ishii H."/>
            <person name="Satoh N."/>
            <person name="Nishiyama T."/>
            <person name="Hasebe M."/>
            <person name="Maruyama T."/>
            <person name="Minagawa J."/>
            <person name="Obokata J."/>
            <person name="Shigenobu S."/>
        </authorList>
    </citation>
    <scope>NUCLEOTIDE SEQUENCE [LARGE SCALE GENOMIC DNA]</scope>
</reference>
<dbReference type="GO" id="GO:0032580">
    <property type="term" value="C:Golgi cisterna membrane"/>
    <property type="evidence" value="ECO:0007669"/>
    <property type="project" value="UniProtKB-SubCell"/>
</dbReference>
<dbReference type="InterPro" id="IPR038577">
    <property type="entry name" value="GT10-like_C_sf"/>
</dbReference>
<keyword evidence="4 12" id="KW-0328">Glycosyltransferase</keyword>
<keyword evidence="9 12" id="KW-0333">Golgi apparatus</keyword>
<evidence type="ECO:0000256" key="13">
    <source>
        <dbReference type="SAM" id="SignalP"/>
    </source>
</evidence>
<evidence type="ECO:0000259" key="15">
    <source>
        <dbReference type="Pfam" id="PF17039"/>
    </source>
</evidence>
<protein>
    <recommendedName>
        <fullName evidence="12">Fucosyltransferase</fullName>
        <ecNumber evidence="12">2.4.1.-</ecNumber>
    </recommendedName>
</protein>
<evidence type="ECO:0000313" key="17">
    <source>
        <dbReference type="Proteomes" id="UP000735302"/>
    </source>
</evidence>
<feature type="chain" id="PRO_5043909980" description="Fucosyltransferase" evidence="13">
    <location>
        <begin position="23"/>
        <end position="660"/>
    </location>
</feature>
<evidence type="ECO:0000256" key="12">
    <source>
        <dbReference type="RuleBase" id="RU003832"/>
    </source>
</evidence>
<evidence type="ECO:0000256" key="8">
    <source>
        <dbReference type="ARBA" id="ARBA00022989"/>
    </source>
</evidence>
<gene>
    <name evidence="16" type="ORF">PoB_006960100</name>
</gene>
<comment type="similarity">
    <text evidence="3 12">Belongs to the glycosyltransferase 10 family.</text>
</comment>
<evidence type="ECO:0000256" key="4">
    <source>
        <dbReference type="ARBA" id="ARBA00022676"/>
    </source>
</evidence>
<dbReference type="PANTHER" id="PTHR48438:SF1">
    <property type="entry name" value="ALPHA-(1,3)-FUCOSYLTRANSFERASE C-RELATED"/>
    <property type="match status" value="1"/>
</dbReference>
<evidence type="ECO:0000256" key="3">
    <source>
        <dbReference type="ARBA" id="ARBA00008919"/>
    </source>
</evidence>
<sequence>MKMSWRVRSMLLIVLAVSTLMSNWWLQDYKQAVACHKKSDGGSRCESASVLGRRGDEQDAQRSNDLIFSIFNYNRKVDQNVKDNNFNSSNNPNTGRDASSNWAREILFSNNENNNGIFESDGQETSEFKIIGNVENRESIKALDKINENIVNERMLNMEHLSDKNQRNDIGAESGGKTNKMSDVNVAAVDVRAPVASKVATAKHFPARNSMAETSEEDVCQLLEKRTEHLSPLTTINRRIMVADPPLTREQISEVYNKACGLTPARAPDGQATWKEGGILYIPKNVTGEKRFDNVTVYNADFEPYVPYNHTLFFEGRQHPPVADRDRKIILARMAGWDDVTTPSPLRACPDLPCLITTDSQKYARTAAAISFNGQSLEGRAPQRYRPDQVFIMYFYEPLTNPWPAYHHLKNPRNDWASIFNWTMTYHITSDILATYGMVRRRPVALAAKNYTEIVARKTKKVAWFVSHCRTESEREKYVAELQKYISVDIYGACGPLKCKKEVDTTCFSQVGRDYKFYLAFENAMCEDYTTEKLYRIFKSDAVVVSRGNSFSFRSLPSGTFIDASEFPSPHALAKRLRYLDSHDEEYTALLRRKDDFFASYQDYPHYIGKKKELWVKYTWENIPLCEVCQRIWNLDKYHKNYPDILAWLNARKCRAPTDL</sequence>
<comment type="pathway">
    <text evidence="2">Protein modification; protein glycosylation.</text>
</comment>
<evidence type="ECO:0000256" key="5">
    <source>
        <dbReference type="ARBA" id="ARBA00022679"/>
    </source>
</evidence>
<keyword evidence="10" id="KW-0472">Membrane</keyword>
<name>A0AAV4DGV4_9GAST</name>
<dbReference type="EC" id="2.4.1.-" evidence="12"/>
<dbReference type="InterPro" id="IPR055270">
    <property type="entry name" value="Glyco_tran_10_C"/>
</dbReference>
<dbReference type="GO" id="GO:0008417">
    <property type="term" value="F:fucosyltransferase activity"/>
    <property type="evidence" value="ECO:0007669"/>
    <property type="project" value="InterPro"/>
</dbReference>
<keyword evidence="6 12" id="KW-0812">Transmembrane</keyword>
<keyword evidence="17" id="KW-1185">Reference proteome</keyword>
<dbReference type="Pfam" id="PF17039">
    <property type="entry name" value="Glyco_tran_10_N"/>
    <property type="match status" value="1"/>
</dbReference>
<dbReference type="InterPro" id="IPR031481">
    <property type="entry name" value="Glyco_tran_10_N"/>
</dbReference>
<evidence type="ECO:0000256" key="6">
    <source>
        <dbReference type="ARBA" id="ARBA00022692"/>
    </source>
</evidence>
<feature type="signal peptide" evidence="13">
    <location>
        <begin position="1"/>
        <end position="22"/>
    </location>
</feature>
<dbReference type="Gene3D" id="3.40.50.11660">
    <property type="entry name" value="Glycosyl transferase family 10, C-terminal domain"/>
    <property type="match status" value="1"/>
</dbReference>
<evidence type="ECO:0000256" key="9">
    <source>
        <dbReference type="ARBA" id="ARBA00023034"/>
    </source>
</evidence>
<feature type="domain" description="Fucosyltransferase N-terminal" evidence="15">
    <location>
        <begin position="329"/>
        <end position="437"/>
    </location>
</feature>
<dbReference type="EMBL" id="BLXT01007857">
    <property type="protein sequence ID" value="GFO43096.1"/>
    <property type="molecule type" value="Genomic_DNA"/>
</dbReference>
<organism evidence="16 17">
    <name type="scientific">Plakobranchus ocellatus</name>
    <dbReference type="NCBI Taxonomy" id="259542"/>
    <lineage>
        <taxon>Eukaryota</taxon>
        <taxon>Metazoa</taxon>
        <taxon>Spiralia</taxon>
        <taxon>Lophotrochozoa</taxon>
        <taxon>Mollusca</taxon>
        <taxon>Gastropoda</taxon>
        <taxon>Heterobranchia</taxon>
        <taxon>Euthyneura</taxon>
        <taxon>Panpulmonata</taxon>
        <taxon>Sacoglossa</taxon>
        <taxon>Placobranchoidea</taxon>
        <taxon>Plakobranchidae</taxon>
        <taxon>Plakobranchus</taxon>
    </lineage>
</organism>
<dbReference type="FunFam" id="3.40.50.11660:FF:000004">
    <property type="entry name" value="Glycoprotein 3-alpha-L-fucosyltransferase A"/>
    <property type="match status" value="1"/>
</dbReference>
<evidence type="ECO:0000256" key="10">
    <source>
        <dbReference type="ARBA" id="ARBA00023136"/>
    </source>
</evidence>
<dbReference type="SUPFAM" id="SSF53756">
    <property type="entry name" value="UDP-Glycosyltransferase/glycogen phosphorylase"/>
    <property type="match status" value="1"/>
</dbReference>
<dbReference type="GO" id="GO:0000139">
    <property type="term" value="C:Golgi membrane"/>
    <property type="evidence" value="ECO:0007669"/>
    <property type="project" value="UniProtKB-SubCell"/>
</dbReference>
<comment type="caution">
    <text evidence="16">The sequence shown here is derived from an EMBL/GenBank/DDBJ whole genome shotgun (WGS) entry which is preliminary data.</text>
</comment>
<keyword evidence="13" id="KW-0732">Signal</keyword>
<comment type="subcellular location">
    <subcellularLocation>
        <location evidence="1">Golgi apparatus membrane</location>
        <topology evidence="1">Single-pass type II membrane protein</topology>
    </subcellularLocation>
    <subcellularLocation>
        <location evidence="12">Golgi apparatus</location>
        <location evidence="12">Golgi stack membrane</location>
        <topology evidence="12">Single-pass type II membrane protein</topology>
    </subcellularLocation>
</comment>
<evidence type="ECO:0000313" key="16">
    <source>
        <dbReference type="EMBL" id="GFO43096.1"/>
    </source>
</evidence>
<evidence type="ECO:0000259" key="14">
    <source>
        <dbReference type="Pfam" id="PF00852"/>
    </source>
</evidence>
<feature type="domain" description="Fucosyltransferase C-terminal" evidence="14">
    <location>
        <begin position="456"/>
        <end position="648"/>
    </location>
</feature>
<evidence type="ECO:0000256" key="1">
    <source>
        <dbReference type="ARBA" id="ARBA00004323"/>
    </source>
</evidence>
<evidence type="ECO:0000256" key="7">
    <source>
        <dbReference type="ARBA" id="ARBA00022968"/>
    </source>
</evidence>
<keyword evidence="11" id="KW-0325">Glycoprotein</keyword>
<proteinExistence type="inferred from homology"/>
<dbReference type="Pfam" id="PF00852">
    <property type="entry name" value="Glyco_transf_10"/>
    <property type="match status" value="1"/>
</dbReference>